<dbReference type="PROSITE" id="PS51165">
    <property type="entry name" value="THUMP"/>
    <property type="match status" value="1"/>
</dbReference>
<dbReference type="CDD" id="cd02440">
    <property type="entry name" value="AdoMet_MTases"/>
    <property type="match status" value="1"/>
</dbReference>
<keyword evidence="6 8" id="KW-0694">RNA-binding</keyword>
<comment type="similarity">
    <text evidence="7">Belongs to the methyltransferase superfamily. RlmKL family.</text>
</comment>
<evidence type="ECO:0000256" key="5">
    <source>
        <dbReference type="ARBA" id="ARBA00022691"/>
    </source>
</evidence>
<comment type="subcellular location">
    <subcellularLocation>
        <location evidence="7">Cytoplasm</location>
    </subcellularLocation>
</comment>
<evidence type="ECO:0000313" key="11">
    <source>
        <dbReference type="Proteomes" id="UP000256540"/>
    </source>
</evidence>
<dbReference type="InterPro" id="IPR054170">
    <property type="entry name" value="RlmL_1st"/>
</dbReference>
<dbReference type="FunFam" id="3.40.50.150:FF:000039">
    <property type="entry name" value="Ribosomal RNA large subunit methyltransferase K/L"/>
    <property type="match status" value="1"/>
</dbReference>
<dbReference type="EC" id="2.1.1.264" evidence="7"/>
<dbReference type="SUPFAM" id="SSF53335">
    <property type="entry name" value="S-adenosyl-L-methionine-dependent methyltransferases"/>
    <property type="match status" value="2"/>
</dbReference>
<evidence type="ECO:0000256" key="6">
    <source>
        <dbReference type="ARBA" id="ARBA00022884"/>
    </source>
</evidence>
<evidence type="ECO:0000256" key="1">
    <source>
        <dbReference type="ARBA" id="ARBA00022490"/>
    </source>
</evidence>
<dbReference type="Pfam" id="PF10672">
    <property type="entry name" value="Methyltrans_SAM"/>
    <property type="match status" value="1"/>
</dbReference>
<organism evidence="10 11">
    <name type="scientific">Pectobacterium aquaticum</name>
    <dbReference type="NCBI Taxonomy" id="2204145"/>
    <lineage>
        <taxon>Bacteria</taxon>
        <taxon>Pseudomonadati</taxon>
        <taxon>Pseudomonadota</taxon>
        <taxon>Gammaproteobacteria</taxon>
        <taxon>Enterobacterales</taxon>
        <taxon>Pectobacteriaceae</taxon>
        <taxon>Pectobacterium</taxon>
    </lineage>
</organism>
<dbReference type="Gene3D" id="3.30.750.80">
    <property type="entry name" value="RNA methyltransferase domain (HRMD) like"/>
    <property type="match status" value="1"/>
</dbReference>
<dbReference type="Pfam" id="PF01170">
    <property type="entry name" value="UPF0020"/>
    <property type="match status" value="1"/>
</dbReference>
<dbReference type="FunFam" id="3.30.750.80:FF:000001">
    <property type="entry name" value="Ribosomal RNA large subunit methyltransferase K/L"/>
    <property type="match status" value="1"/>
</dbReference>
<evidence type="ECO:0000313" key="10">
    <source>
        <dbReference type="EMBL" id="RRO21782.1"/>
    </source>
</evidence>
<dbReference type="PROSITE" id="PS01261">
    <property type="entry name" value="UPF0020"/>
    <property type="match status" value="1"/>
</dbReference>
<dbReference type="Pfam" id="PF22020">
    <property type="entry name" value="RlmL_1st"/>
    <property type="match status" value="1"/>
</dbReference>
<dbReference type="CDD" id="cd11715">
    <property type="entry name" value="THUMP_AdoMetMT"/>
    <property type="match status" value="1"/>
</dbReference>
<comment type="catalytic activity">
    <reaction evidence="7">
        <text>guanosine(2445) in 23S rRNA + S-adenosyl-L-methionine = N(2)-methylguanosine(2445) in 23S rRNA + S-adenosyl-L-homocysteine + H(+)</text>
        <dbReference type="Rhea" id="RHEA:42740"/>
        <dbReference type="Rhea" id="RHEA-COMP:10215"/>
        <dbReference type="Rhea" id="RHEA-COMP:10216"/>
        <dbReference type="ChEBI" id="CHEBI:15378"/>
        <dbReference type="ChEBI" id="CHEBI:57856"/>
        <dbReference type="ChEBI" id="CHEBI:59789"/>
        <dbReference type="ChEBI" id="CHEBI:74269"/>
        <dbReference type="ChEBI" id="CHEBI:74481"/>
        <dbReference type="EC" id="2.1.1.173"/>
    </reaction>
</comment>
<dbReference type="InterPro" id="IPR017244">
    <property type="entry name" value="23SrRNA_methyltr_KL"/>
</dbReference>
<dbReference type="EC" id="2.1.1.173" evidence="7"/>
<dbReference type="GO" id="GO:0070043">
    <property type="term" value="F:rRNA (guanine-N7-)-methyltransferase activity"/>
    <property type="evidence" value="ECO:0007669"/>
    <property type="project" value="UniProtKB-UniRule"/>
</dbReference>
<dbReference type="SMART" id="SM00981">
    <property type="entry name" value="THUMP"/>
    <property type="match status" value="1"/>
</dbReference>
<dbReference type="EMBL" id="QHJS02000020">
    <property type="protein sequence ID" value="RRO21782.1"/>
    <property type="molecule type" value="Genomic_DNA"/>
</dbReference>
<evidence type="ECO:0000256" key="8">
    <source>
        <dbReference type="PROSITE-ProRule" id="PRU00529"/>
    </source>
</evidence>
<gene>
    <name evidence="7 10" type="primary">rlmL</name>
    <name evidence="10" type="ORF">DMB84_007465</name>
</gene>
<dbReference type="AlphaFoldDB" id="A0AA93DTH7"/>
<dbReference type="Gene3D" id="3.30.2130.30">
    <property type="match status" value="1"/>
</dbReference>
<keyword evidence="3 7" id="KW-0489">Methyltransferase</keyword>
<keyword evidence="4 7" id="KW-0808">Transferase</keyword>
<dbReference type="RefSeq" id="WP_116166460.1">
    <property type="nucleotide sequence ID" value="NZ_QHJS02000020.1"/>
</dbReference>
<comment type="caution">
    <text evidence="10">The sequence shown here is derived from an EMBL/GenBank/DDBJ whole genome shotgun (WGS) entry which is preliminary data.</text>
</comment>
<dbReference type="PANTHER" id="PTHR47313:SF1">
    <property type="entry name" value="RIBOSOMAL RNA LARGE SUBUNIT METHYLTRANSFERASE K_L"/>
    <property type="match status" value="1"/>
</dbReference>
<dbReference type="InterPro" id="IPR053943">
    <property type="entry name" value="RlmKL-like_Mtase_CS"/>
</dbReference>
<evidence type="ECO:0000256" key="4">
    <source>
        <dbReference type="ARBA" id="ARBA00022679"/>
    </source>
</evidence>
<dbReference type="PANTHER" id="PTHR47313">
    <property type="entry name" value="RIBOSOMAL RNA LARGE SUBUNIT METHYLTRANSFERASE K/L"/>
    <property type="match status" value="1"/>
</dbReference>
<dbReference type="InterPro" id="IPR002052">
    <property type="entry name" value="DNA_methylase_N6_adenine_CS"/>
</dbReference>
<dbReference type="GO" id="GO:0052915">
    <property type="term" value="F:23S rRNA (guanine(2445)-N(2))-methyltransferase activity"/>
    <property type="evidence" value="ECO:0007669"/>
    <property type="project" value="UniProtKB-UniRule"/>
</dbReference>
<keyword evidence="1 7" id="KW-0963">Cytoplasm</keyword>
<proteinExistence type="inferred from homology"/>
<dbReference type="Pfam" id="PF02926">
    <property type="entry name" value="THUMP"/>
    <property type="match status" value="1"/>
</dbReference>
<dbReference type="InterPro" id="IPR029063">
    <property type="entry name" value="SAM-dependent_MTases_sf"/>
</dbReference>
<dbReference type="InterPro" id="IPR000241">
    <property type="entry name" value="RlmKL-like_Mtase"/>
</dbReference>
<dbReference type="GO" id="GO:0003723">
    <property type="term" value="F:RNA binding"/>
    <property type="evidence" value="ECO:0007669"/>
    <property type="project" value="UniProtKB-UniRule"/>
</dbReference>
<feature type="domain" description="THUMP" evidence="9">
    <location>
        <begin position="43"/>
        <end position="154"/>
    </location>
</feature>
<comment type="catalytic activity">
    <reaction evidence="7">
        <text>guanosine(2069) in 23S rRNA + S-adenosyl-L-methionine = N(2)-methylguanosine(2069) in 23S rRNA + S-adenosyl-L-homocysteine + H(+)</text>
        <dbReference type="Rhea" id="RHEA:43772"/>
        <dbReference type="Rhea" id="RHEA-COMP:10688"/>
        <dbReference type="Rhea" id="RHEA-COMP:10689"/>
        <dbReference type="ChEBI" id="CHEBI:15378"/>
        <dbReference type="ChEBI" id="CHEBI:57856"/>
        <dbReference type="ChEBI" id="CHEBI:59789"/>
        <dbReference type="ChEBI" id="CHEBI:74269"/>
        <dbReference type="ChEBI" id="CHEBI:74481"/>
        <dbReference type="EC" id="2.1.1.264"/>
    </reaction>
</comment>
<accession>A0AA93DTH7</accession>
<dbReference type="PIRSF" id="PIRSF037618">
    <property type="entry name" value="RNA_Mtase_bacteria_prd"/>
    <property type="match status" value="1"/>
</dbReference>
<name>A0AA93DTH7_9GAMM</name>
<dbReference type="Gene3D" id="3.40.50.150">
    <property type="entry name" value="Vaccinia Virus protein VP39"/>
    <property type="match status" value="2"/>
</dbReference>
<keyword evidence="2 7" id="KW-0698">rRNA processing</keyword>
<dbReference type="HAMAP" id="MF_01858">
    <property type="entry name" value="23SrRNA_methyltr_KL"/>
    <property type="match status" value="1"/>
</dbReference>
<dbReference type="InterPro" id="IPR019614">
    <property type="entry name" value="SAM-dep_methyl-trfase"/>
</dbReference>
<dbReference type="InterPro" id="IPR004114">
    <property type="entry name" value="THUMP_dom"/>
</dbReference>
<dbReference type="Proteomes" id="UP000256540">
    <property type="component" value="Unassembled WGS sequence"/>
</dbReference>
<reference evidence="10 11" key="1">
    <citation type="submission" date="2018-11" db="EMBL/GenBank/DDBJ databases">
        <title>Draft genome sequences of proposed Pectobacterium aquaticum sp. nov. isolated in France from fresh water.</title>
        <authorList>
            <person name="Pedron J."/>
            <person name="Barny M.A."/>
        </authorList>
    </citation>
    <scope>NUCLEOTIDE SEQUENCE [LARGE SCALE GENOMIC DNA]</scope>
    <source>
        <strain evidence="10 11">A127-S21-F16</strain>
    </source>
</reference>
<evidence type="ECO:0000259" key="9">
    <source>
        <dbReference type="PROSITE" id="PS51165"/>
    </source>
</evidence>
<evidence type="ECO:0000256" key="7">
    <source>
        <dbReference type="HAMAP-Rule" id="MF_01858"/>
    </source>
</evidence>
<dbReference type="NCBIfam" id="NF008748">
    <property type="entry name" value="PRK11783.1"/>
    <property type="match status" value="1"/>
</dbReference>
<evidence type="ECO:0000256" key="3">
    <source>
        <dbReference type="ARBA" id="ARBA00022603"/>
    </source>
</evidence>
<keyword evidence="5 7" id="KW-0949">S-adenosyl-L-methionine</keyword>
<sequence length="705" mass="79069">MNALFASTARGLEELLKSELESLGAQSCAVVQGGVHFEGDNRLLYQSLLWSRLASRILLPLNEFKVHSDLDLYLGVQAIDWSTIFSIDKTFAVHFTGTNEDIRNSQYGALKVKDAIVDSFTRKTGQRPDVAKQQPDIRVNVFLQRDMASVSLDLSGDGLHQRGYRDLAGLAPLKENLAAAIVLRSGWQSGTPLVDPMCGSGTLLIEAAMIASDRAPGLHRTHWGFNAWLKHDAELWREVTAEAQQRASQGLQATTSRFFGSDNDRRVIEIAKANARRAGVAELISFDVRDAAQLKNPLPEGPKGTVVSNPPYGERLESEPALIALHNMLGRKMKSDFGGWQLSLFSASPELLSCLQLRAERQFKAKNGPLDCVQKNYQLADTPSGSAGQIAEDFANRLRKNLRKLEKWAKQQGVECYRLYDADLPEYNVAVDRYGSWVVVQEYAPPKTIDAQKARQRLFDVINATLSVLELPSNRLVLKTRERQKGKNQYEKLAQKGDFLLMEEFGAKLWVNLTDYLDTGLFLDHRIARKMLGEMSRGKDFLNLFAYTGTASVHAGLGGARSTTTVDMSRTYLEWAEKNLRVNGLTGRQHRLIQADCLSWLHNGHEQFDVIFIDPPTFSNSKRMEESFDVQRDHLALMKDLKRLLRRGGTIMFSNNKRGFQMDTVGLTALGLNAKEITAQTQSQDFARNRQIHNCWLLTHAGEEK</sequence>
<comment type="function">
    <text evidence="7">Specifically methylates the guanine in position 2445 (m2G2445) and the guanine in position 2069 (m7G2069) of 23S rRNA.</text>
</comment>
<protein>
    <recommendedName>
        <fullName evidence="7">Ribosomal RNA large subunit methyltransferase K/L</fullName>
    </recommendedName>
    <domain>
        <recommendedName>
            <fullName evidence="7">23S rRNA m2G2445 methyltransferase</fullName>
            <ecNumber evidence="7">2.1.1.173</ecNumber>
        </recommendedName>
        <alternativeName>
            <fullName evidence="7">rRNA (guanine-N(2)-)-methyltransferase RlmL</fullName>
        </alternativeName>
    </domain>
    <domain>
        <recommendedName>
            <fullName evidence="7">23S rRNA m7G2069 methyltransferase</fullName>
            <ecNumber evidence="7">2.1.1.264</ecNumber>
        </recommendedName>
        <alternativeName>
            <fullName evidence="7">rRNA (guanine-N(7)-)-methyltransferase RlmK</fullName>
        </alternativeName>
    </domain>
</protein>
<evidence type="ECO:0000256" key="2">
    <source>
        <dbReference type="ARBA" id="ARBA00022552"/>
    </source>
</evidence>
<dbReference type="PROSITE" id="PS00092">
    <property type="entry name" value="N6_MTASE"/>
    <property type="match status" value="1"/>
</dbReference>
<dbReference type="GO" id="GO:0005737">
    <property type="term" value="C:cytoplasm"/>
    <property type="evidence" value="ECO:0007669"/>
    <property type="project" value="UniProtKB-SubCell"/>
</dbReference>